<gene>
    <name evidence="3" type="ORF">KIH27_11830</name>
</gene>
<dbReference type="Pfam" id="PF09534">
    <property type="entry name" value="Trp_oprn_chp"/>
    <property type="match status" value="1"/>
</dbReference>
<dbReference type="InterPro" id="IPR011746">
    <property type="entry name" value="Trp_synth-assoc_CHP"/>
</dbReference>
<evidence type="ECO:0000256" key="1">
    <source>
        <dbReference type="SAM" id="MobiDB-lite"/>
    </source>
</evidence>
<reference evidence="3 4" key="1">
    <citation type="submission" date="2021-05" db="EMBL/GenBank/DDBJ databases">
        <title>Mycobacterium acidophilum sp. nov., an extremely acid-tolerant member of the genus Mycobacterium.</title>
        <authorList>
            <person name="Xia J."/>
        </authorList>
    </citation>
    <scope>NUCLEOTIDE SEQUENCE [LARGE SCALE GENOMIC DNA]</scope>
    <source>
        <strain evidence="3 4">M1</strain>
    </source>
</reference>
<evidence type="ECO:0000256" key="2">
    <source>
        <dbReference type="SAM" id="Phobius"/>
    </source>
</evidence>
<feature type="transmembrane region" description="Helical" evidence="2">
    <location>
        <begin position="52"/>
        <end position="75"/>
    </location>
</feature>
<feature type="region of interest" description="Disordered" evidence="1">
    <location>
        <begin position="196"/>
        <end position="215"/>
    </location>
</feature>
<feature type="transmembrane region" description="Helical" evidence="2">
    <location>
        <begin position="82"/>
        <end position="103"/>
    </location>
</feature>
<keyword evidence="2" id="KW-0472">Membrane</keyword>
<dbReference type="InterPro" id="IPR019051">
    <property type="entry name" value="Trp_biosyn_TM_oprn/chp"/>
</dbReference>
<accession>A0ABS5RJ05</accession>
<name>A0ABS5RJ05_9MYCO</name>
<dbReference type="NCBIfam" id="TIGR02234">
    <property type="entry name" value="trp_oprn_chp"/>
    <property type="match status" value="1"/>
</dbReference>
<keyword evidence="2" id="KW-1133">Transmembrane helix</keyword>
<dbReference type="EMBL" id="JAHCLR010000021">
    <property type="protein sequence ID" value="MBS9534277.1"/>
    <property type="molecule type" value="Genomic_DNA"/>
</dbReference>
<keyword evidence="2" id="KW-0812">Transmembrane</keyword>
<proteinExistence type="predicted"/>
<feature type="transmembrane region" description="Helical" evidence="2">
    <location>
        <begin position="12"/>
        <end position="32"/>
    </location>
</feature>
<evidence type="ECO:0000313" key="3">
    <source>
        <dbReference type="EMBL" id="MBS9534277.1"/>
    </source>
</evidence>
<dbReference type="RefSeq" id="WP_214093146.1">
    <property type="nucleotide sequence ID" value="NZ_JAHCLR010000021.1"/>
</dbReference>
<protein>
    <submittedName>
        <fullName evidence="3">TIGR02234 family membrane protein</fullName>
    </submittedName>
</protein>
<comment type="caution">
    <text evidence="3">The sequence shown here is derived from an EMBL/GenBank/DDBJ whole genome shotgun (WGS) entry which is preliminary data.</text>
</comment>
<keyword evidence="4" id="KW-1185">Reference proteome</keyword>
<feature type="compositionally biased region" description="Basic and acidic residues" evidence="1">
    <location>
        <begin position="202"/>
        <end position="215"/>
    </location>
</feature>
<organism evidence="3 4">
    <name type="scientific">Mycolicibacter acidiphilus</name>
    <dbReference type="NCBI Taxonomy" id="2835306"/>
    <lineage>
        <taxon>Bacteria</taxon>
        <taxon>Bacillati</taxon>
        <taxon>Actinomycetota</taxon>
        <taxon>Actinomycetes</taxon>
        <taxon>Mycobacteriales</taxon>
        <taxon>Mycobacteriaceae</taxon>
        <taxon>Mycolicibacter</taxon>
    </lineage>
</organism>
<evidence type="ECO:0000313" key="4">
    <source>
        <dbReference type="Proteomes" id="UP001519535"/>
    </source>
</evidence>
<feature type="transmembrane region" description="Helical" evidence="2">
    <location>
        <begin position="132"/>
        <end position="150"/>
    </location>
</feature>
<dbReference type="Proteomes" id="UP001519535">
    <property type="component" value="Unassembled WGS sequence"/>
</dbReference>
<sequence>MGESDGRRALRVAQLLLLAAAGGLWAAARLPWVVIRSSDGLGQPRQVAVTGASWSTALLPLALLCLAAAIAAVAVRGWKLRLLAVLTAVASLAGGYLAVSIWVARDIELRALDIAGVPLTALLSAERRPTGAVLTLVAGVCAIIGAALLMRSASAGAAATAKYAAPGARRSAARGEGAESAGPAAELSERMIWDALDEGCDPTERTSDGAADEGR</sequence>